<feature type="region of interest" description="Disordered" evidence="1">
    <location>
        <begin position="85"/>
        <end position="104"/>
    </location>
</feature>
<dbReference type="EMBL" id="AVCI01000011">
    <property type="protein sequence ID" value="KFN42343.1"/>
    <property type="molecule type" value="Genomic_DNA"/>
</dbReference>
<dbReference type="Pfam" id="PF20155">
    <property type="entry name" value="TMP_3"/>
    <property type="match status" value="1"/>
</dbReference>
<dbReference type="NCBIfam" id="TIGR02675">
    <property type="entry name" value="tape_meas_nterm"/>
    <property type="match status" value="1"/>
</dbReference>
<dbReference type="AlphaFoldDB" id="A0A091AQ99"/>
<dbReference type="Proteomes" id="UP000029385">
    <property type="component" value="Unassembled WGS sequence"/>
</dbReference>
<dbReference type="RefSeq" id="WP_022970466.1">
    <property type="nucleotide sequence ID" value="NZ_ATVD01000008.1"/>
</dbReference>
<feature type="domain" description="Tape measure protein N-terminal" evidence="2">
    <location>
        <begin position="260"/>
        <end position="440"/>
    </location>
</feature>
<proteinExistence type="predicted"/>
<dbReference type="InterPro" id="IPR053058">
    <property type="entry name" value="Mulikevirus_tape_measure"/>
</dbReference>
<comment type="caution">
    <text evidence="3">The sequence shown here is derived from an EMBL/GenBank/DDBJ whole genome shotgun (WGS) entry which is preliminary data.</text>
</comment>
<accession>A0A091AQ99</accession>
<dbReference type="PATRIC" id="fig|1121015.4.peg.2313"/>
<protein>
    <recommendedName>
        <fullName evidence="2">Tape measure protein N-terminal domain-containing protein</fullName>
    </recommendedName>
</protein>
<feature type="compositionally biased region" description="Low complexity" evidence="1">
    <location>
        <begin position="1093"/>
        <end position="1104"/>
    </location>
</feature>
<dbReference type="STRING" id="1121015.GCA_000420545_02878"/>
<reference evidence="3 4" key="1">
    <citation type="submission" date="2013-09" db="EMBL/GenBank/DDBJ databases">
        <title>Genome sequencing of Arenimonas oryziterrae.</title>
        <authorList>
            <person name="Chen F."/>
            <person name="Wang G."/>
        </authorList>
    </citation>
    <scope>NUCLEOTIDE SEQUENCE [LARGE SCALE GENOMIC DNA]</scope>
    <source>
        <strain evidence="3 4">YC6267</strain>
    </source>
</reference>
<evidence type="ECO:0000259" key="2">
    <source>
        <dbReference type="Pfam" id="PF20155"/>
    </source>
</evidence>
<evidence type="ECO:0000256" key="1">
    <source>
        <dbReference type="SAM" id="MobiDB-lite"/>
    </source>
</evidence>
<dbReference type="OrthoDB" id="6745079at2"/>
<dbReference type="PANTHER" id="PTHR38812">
    <property type="entry name" value="MU-LIKE PROPHAGE FLUMU PROTEIN GP42"/>
    <property type="match status" value="1"/>
</dbReference>
<sequence>MAGNGRFDEAVRIAFELEGEGAAVKAAGLLAEIGDVSEEAKAQAAGLLDEFSDAQRLQKTIVSYRELGSELLGLSRKLKDSKEQAQKLSREIADSDAPTKKQQAAYEKSQRLIRQLSEQYESSIAKLRGYRTALASADISVGKLGAAEQALNTRLSAVGRGLAALRDQTVEMSRAQATNTARLREADAQFNRLTSTTNVAVKSLGEYRAKALQAAGATTQLGNAGNSVGGIFGRLRGVVAGAFAFLGFQGAAAGIKALGDVAARAEDARRSLGNLYGTQEQGNAAYKSLQDLAKKNGLAFQDVLTSAQKLKAFGLDPLNGSLQALVDQNAAVGGTQVDLEGKILALGQAWAKQKLQGEEILQLVERGVPVWDLLQKATGKNVTELQKLSEQGKLGRDVIAALYAEIGKANQGAAQRGLGSLSGLLAQASAQWQRFLQAVADSGVTDYFKQQLGSLLASTGGLDALAKRVAAAIIGTIEAIKNLAKQLAPIASFIGSVTLSLLKHADALLLVAKAYAAIRIADFAANVTRGFIAMQASTIAAQQLGTAATGASAGVGRLSGFISQVPRFLKISVATLGIDIAVNQLIRLNEVRNEYIETLRNQEVAEAAVRSLRVDSIRQGEELQRIYTDYADVVVQSGGQVKAQTLTQAEAYRLSLESAKRYYEGVIRVEAANNKVAGPEVVARFRAVTAAIDEVNGHIKDLGNAARAEAGVREFATKAVASFDELILKGKSAKDAAAGVFDSLRLTTPEGLKSAADILTQIGAKGSEAAAAIRDELRAELLKLSEQDLSKVKSAAKDAFSEGSTEAKKFADVTRGISLERLGVDIEEVKTGFSKAGRAAVDGFRAAVEEVDTLGLTAEQKSKAIAQAFDNAFKNAASKQELAALRQALVEALSAGTIGFSEFSARVSEVDKKLADLGKTGNAATGEIATGAVNAADALGSVSTAAEAVVDSGDELAASADKVVSAFDRQGASAADLVAELGRGSEAYNDALLAANRFASVSQDRFADAINRTVGEFKGQTDAINEQLQVLREQNAEFDETGKRLAGLRQLYGFVGDDALQALAAEQAKLEENRKKREESAQKQLSDTERQAAADQRATTAAAREAVKPEATLRLEVVAIASESGQKFILSGDQMEELVRRVVQLLALHKKSSS</sequence>
<evidence type="ECO:0000313" key="3">
    <source>
        <dbReference type="EMBL" id="KFN42343.1"/>
    </source>
</evidence>
<evidence type="ECO:0000313" key="4">
    <source>
        <dbReference type="Proteomes" id="UP000029385"/>
    </source>
</evidence>
<dbReference type="eggNOG" id="COG3941">
    <property type="taxonomic scope" value="Bacteria"/>
</dbReference>
<dbReference type="PANTHER" id="PTHR38812:SF2">
    <property type="entry name" value="MU-LIKE PROPHAGE FLUMU PROTEIN GP42"/>
    <property type="match status" value="1"/>
</dbReference>
<feature type="region of interest" description="Disordered" evidence="1">
    <location>
        <begin position="1071"/>
        <end position="1105"/>
    </location>
</feature>
<feature type="compositionally biased region" description="Basic and acidic residues" evidence="1">
    <location>
        <begin position="85"/>
        <end position="99"/>
    </location>
</feature>
<keyword evidence="4" id="KW-1185">Reference proteome</keyword>
<dbReference type="InterPro" id="IPR013491">
    <property type="entry name" value="Tape_meas_N"/>
</dbReference>
<organism evidence="3 4">
    <name type="scientific">Arenimonas oryziterrae DSM 21050 = YC6267</name>
    <dbReference type="NCBI Taxonomy" id="1121015"/>
    <lineage>
        <taxon>Bacteria</taxon>
        <taxon>Pseudomonadati</taxon>
        <taxon>Pseudomonadota</taxon>
        <taxon>Gammaproteobacteria</taxon>
        <taxon>Lysobacterales</taxon>
        <taxon>Lysobacteraceae</taxon>
        <taxon>Arenimonas</taxon>
    </lineage>
</organism>
<name>A0A091AQ99_9GAMM</name>
<gene>
    <name evidence="3" type="ORF">N789_14230</name>
</gene>
<feature type="compositionally biased region" description="Basic and acidic residues" evidence="1">
    <location>
        <begin position="1071"/>
        <end position="1092"/>
    </location>
</feature>